<evidence type="ECO:0000313" key="5">
    <source>
        <dbReference type="EMBL" id="NHM03700.1"/>
    </source>
</evidence>
<feature type="chain" id="PRO_5046049725" evidence="2">
    <location>
        <begin position="21"/>
        <end position="906"/>
    </location>
</feature>
<proteinExistence type="predicted"/>
<keyword evidence="6" id="KW-1185">Reference proteome</keyword>
<dbReference type="EMBL" id="JAAJBV010000002">
    <property type="protein sequence ID" value="NHM03700.1"/>
    <property type="molecule type" value="Genomic_DNA"/>
</dbReference>
<dbReference type="Gene3D" id="2.60.40.740">
    <property type="match status" value="1"/>
</dbReference>
<gene>
    <name evidence="5" type="ORF">G4L40_03155</name>
</gene>
<dbReference type="Pfam" id="PF18962">
    <property type="entry name" value="Por_Secre_tail"/>
    <property type="match status" value="1"/>
</dbReference>
<sequence>MKKTLLLFISFLFASNLVSAQCASPTFPGVNNITQDSAVIFWQDSATTSAWNIGVSLNGASVMQYYATSNPFVLTGLSCGSYITVEISSICSPTESSAPVTITFMTATCNQPGQPQSFSACVDGPNQACFNLTDNDANLMGTLNPSEHVITYHVSNDDANNNVNPLSSPYCVGLGVNQSVYCRITNTTNGSSYISVFFLHVIGYSYSQPALTPMEQCDQDNNGVISFDLTTAQAQLNTTNTISYYASQANAEAEVNPIANPATYTLPVQPTTVPIYIRESIVNGCDSIYTMNLRTFANCNLASVCGLANSLCGALGNPFPNTINLPSTGGMGCLGSTPNPTWFYLPISTSGSINLMIQQSTDPNFGFNNLDVDYAIFGPFTDPVTPCNGQITPNTIVSCSFSGAAVEYPVIPNAVMGQYYLIMVTNYSNQSGYIKINDLGNSQGAIDCTGIRLNAFLDTNANGVQDNGENNFPLGQFHYELNNNGTVHNVSSPAGIYNIYETNPANSYDFNYTVDPAYAAMYGITTSSYSDISVVVGAGMTTYNFPITVTQPYNDIAVTIIPVSSPRPGFTYINKVVYANLGNQTVGAGTVTFTKDANVTIASISQAGTTATPTGFTYDFTNLMPFEAREITVTMQVPTIPTVNAGQYLTNLASIVPLVGDIVPENNDSSLAQMVINAYDPNDKMESHGEEILHSSFTSEDYLYYTIRFENTGNASAINVRVNDVLDAKLDESTIKMVDASHAYVLDRVGANLTWNFDDIMLPVSVANTTIGKGYVMFKVKPKAGYAVGDIIPNTASIYFDFNPAIVTNTFNTKFVAALGTNSFDTNQFAFYPNPANDYVTVTANNAIHTIKSIVIYDLLGKVVMTKEITNANAQTVNIADLNAGVYMIEITSNNNTRVMKKLMVE</sequence>
<dbReference type="NCBIfam" id="TIGR01451">
    <property type="entry name" value="B_ant_repeat"/>
    <property type="match status" value="1"/>
</dbReference>
<evidence type="ECO:0000256" key="1">
    <source>
        <dbReference type="ARBA" id="ARBA00022729"/>
    </source>
</evidence>
<dbReference type="Pfam" id="PF24595">
    <property type="entry name" value="DUF7619"/>
    <property type="match status" value="1"/>
</dbReference>
<evidence type="ECO:0000313" key="6">
    <source>
        <dbReference type="Proteomes" id="UP000761423"/>
    </source>
</evidence>
<evidence type="ECO:0000259" key="4">
    <source>
        <dbReference type="Pfam" id="PF24595"/>
    </source>
</evidence>
<feature type="domain" description="Secretion system C-terminal sorting" evidence="3">
    <location>
        <begin position="832"/>
        <end position="905"/>
    </location>
</feature>
<reference evidence="5 6" key="1">
    <citation type="submission" date="2020-02" db="EMBL/GenBank/DDBJ databases">
        <authorList>
            <person name="Chen W.-M."/>
        </authorList>
    </citation>
    <scope>NUCLEOTIDE SEQUENCE [LARGE SCALE GENOMIC DNA]</scope>
    <source>
        <strain evidence="5 6">TWA-26</strain>
    </source>
</reference>
<dbReference type="Proteomes" id="UP000761423">
    <property type="component" value="Unassembled WGS sequence"/>
</dbReference>
<feature type="domain" description="DUF7619" evidence="4">
    <location>
        <begin position="680"/>
        <end position="813"/>
    </location>
</feature>
<dbReference type="InterPro" id="IPR047589">
    <property type="entry name" value="DUF11_rpt"/>
</dbReference>
<evidence type="ECO:0000259" key="3">
    <source>
        <dbReference type="Pfam" id="PF18962"/>
    </source>
</evidence>
<dbReference type="InterPro" id="IPR026444">
    <property type="entry name" value="Secre_tail"/>
</dbReference>
<feature type="signal peptide" evidence="2">
    <location>
        <begin position="1"/>
        <end position="20"/>
    </location>
</feature>
<comment type="caution">
    <text evidence="5">The sequence shown here is derived from an EMBL/GenBank/DDBJ whole genome shotgun (WGS) entry which is preliminary data.</text>
</comment>
<protein>
    <submittedName>
        <fullName evidence="5">T9SS type A sorting domain-containing protein</fullName>
    </submittedName>
</protein>
<name>A0ABX0IEA6_9FLAO</name>
<evidence type="ECO:0000256" key="2">
    <source>
        <dbReference type="SAM" id="SignalP"/>
    </source>
</evidence>
<dbReference type="InterPro" id="IPR055353">
    <property type="entry name" value="DUF7619"/>
</dbReference>
<dbReference type="NCBIfam" id="TIGR04183">
    <property type="entry name" value="Por_Secre_tail"/>
    <property type="match status" value="1"/>
</dbReference>
<keyword evidence="1 2" id="KW-0732">Signal</keyword>
<accession>A0ABX0IEA6</accession>
<organism evidence="5 6">
    <name type="scientific">Flavobacterium celericrescens</name>
    <dbReference type="NCBI Taxonomy" id="2709780"/>
    <lineage>
        <taxon>Bacteria</taxon>
        <taxon>Pseudomonadati</taxon>
        <taxon>Bacteroidota</taxon>
        <taxon>Flavobacteriia</taxon>
        <taxon>Flavobacteriales</taxon>
        <taxon>Flavobacteriaceae</taxon>
        <taxon>Flavobacterium</taxon>
    </lineage>
</organism>
<dbReference type="RefSeq" id="WP_166235714.1">
    <property type="nucleotide sequence ID" value="NZ_JAAJBV010000002.1"/>
</dbReference>